<feature type="chain" id="PRO_5002963299" evidence="4">
    <location>
        <begin position="21"/>
        <end position="348"/>
    </location>
</feature>
<name>C6DZ84_GEOSM</name>
<dbReference type="STRING" id="443144.GM21_2344"/>
<dbReference type="OrthoDB" id="5357875at2"/>
<accession>C6DZ84</accession>
<organism evidence="5">
    <name type="scientific">Geobacter sp. (strain M21)</name>
    <dbReference type="NCBI Taxonomy" id="443144"/>
    <lineage>
        <taxon>Bacteria</taxon>
        <taxon>Pseudomonadati</taxon>
        <taxon>Thermodesulfobacteriota</taxon>
        <taxon>Desulfuromonadia</taxon>
        <taxon>Geobacterales</taxon>
        <taxon>Geobacteraceae</taxon>
        <taxon>Geobacter</taxon>
    </lineage>
</organism>
<dbReference type="CDD" id="cd06911">
    <property type="entry name" value="VirB9_CagX_TrbG"/>
    <property type="match status" value="1"/>
</dbReference>
<reference evidence="5" key="1">
    <citation type="submission" date="2009-07" db="EMBL/GenBank/DDBJ databases">
        <title>Complete sequence of Geobacter sp. M21.</title>
        <authorList>
            <consortium name="US DOE Joint Genome Institute"/>
            <person name="Lucas S."/>
            <person name="Copeland A."/>
            <person name="Lapidus A."/>
            <person name="Glavina del Rio T."/>
            <person name="Dalin E."/>
            <person name="Tice H."/>
            <person name="Bruce D."/>
            <person name="Goodwin L."/>
            <person name="Pitluck S."/>
            <person name="Saunders E."/>
            <person name="Brettin T."/>
            <person name="Detter J.C."/>
            <person name="Han C."/>
            <person name="Larimer F."/>
            <person name="Land M."/>
            <person name="Hauser L."/>
            <person name="Kyrpides N."/>
            <person name="Ovchinnikova G."/>
            <person name="Lovley D."/>
        </authorList>
    </citation>
    <scope>NUCLEOTIDE SEQUENCE [LARGE SCALE GENOMIC DNA]</scope>
    <source>
        <strain evidence="5">M21</strain>
    </source>
</reference>
<comment type="similarity">
    <text evidence="1">Belongs to the TrbG/VirB9 family.</text>
</comment>
<dbReference type="HOGENOM" id="CLU_058585_1_0_7"/>
<feature type="signal peptide" evidence="4">
    <location>
        <begin position="1"/>
        <end position="20"/>
    </location>
</feature>
<keyword evidence="2 4" id="KW-0732">Signal</keyword>
<dbReference type="PROSITE" id="PS51257">
    <property type="entry name" value="PROKAR_LIPOPROTEIN"/>
    <property type="match status" value="1"/>
</dbReference>
<dbReference type="InterPro" id="IPR014142">
    <property type="entry name" value="TrbG_Ti"/>
</dbReference>
<evidence type="ECO:0000256" key="4">
    <source>
        <dbReference type="SAM" id="SignalP"/>
    </source>
</evidence>
<dbReference type="InterPro" id="IPR033645">
    <property type="entry name" value="VirB9/CagX/TrbG_C"/>
</dbReference>
<dbReference type="InterPro" id="IPR010258">
    <property type="entry name" value="Conjugal_tfr_TrbG/VirB9/CagX"/>
</dbReference>
<dbReference type="KEGG" id="gem:GM21_2344"/>
<protein>
    <submittedName>
        <fullName evidence="5">P-type conjugative transfer protein TrbG</fullName>
    </submittedName>
</protein>
<feature type="region of interest" description="Disordered" evidence="3">
    <location>
        <begin position="65"/>
        <end position="89"/>
    </location>
</feature>
<dbReference type="Gene3D" id="2.60.40.2500">
    <property type="match status" value="1"/>
</dbReference>
<dbReference type="Pfam" id="PF03524">
    <property type="entry name" value="CagX"/>
    <property type="match status" value="1"/>
</dbReference>
<dbReference type="EMBL" id="CP001661">
    <property type="protein sequence ID" value="ACT18392.1"/>
    <property type="molecule type" value="Genomic_DNA"/>
</dbReference>
<feature type="compositionally biased region" description="Basic residues" evidence="3">
    <location>
        <begin position="65"/>
        <end position="83"/>
    </location>
</feature>
<sequence length="348" mass="38900">MKATMLSVLLLFTVSCGSMAGPPPLKSEVVPAIPVSVPSTSPAQVVPQNVEAVKSMQDAAPKGIRIKKQQAKKASVKKGPARRRMNERQVVEHRVKQSVQRPVNAMSVESKTLYSYVPDAIYMIYAALNHVVDVQLQPGENLTGRIVAGDTHRWEVGTVTDGAGANITTHVLIKPKQAGIETNFLIVTDRHSYRLYAQANDDFFIPTVGWAYPEEEMAKSQQIRKEQQRLDGMVAAPAIIAANLNFKYKIKPDRKYPWTPIRAFDDGNKTYIQMSPEMKSSEAPVLFIKDGKNLNLVNYRIKGDYYIVDRLFDEGELRSGKKDIVRIIRESPWFSSGKSYTDSGKMGR</sequence>
<gene>
    <name evidence="5" type="ordered locus">GM21_2344</name>
</gene>
<proteinExistence type="inferred from homology"/>
<evidence type="ECO:0000256" key="1">
    <source>
        <dbReference type="ARBA" id="ARBA00006135"/>
    </source>
</evidence>
<evidence type="ECO:0000256" key="3">
    <source>
        <dbReference type="SAM" id="MobiDB-lite"/>
    </source>
</evidence>
<dbReference type="NCBIfam" id="TIGR02775">
    <property type="entry name" value="TrbG_Ti"/>
    <property type="match status" value="1"/>
</dbReference>
<dbReference type="eggNOG" id="COG3504">
    <property type="taxonomic scope" value="Bacteria"/>
</dbReference>
<dbReference type="AlphaFoldDB" id="C6DZ84"/>
<evidence type="ECO:0000256" key="2">
    <source>
        <dbReference type="ARBA" id="ARBA00022729"/>
    </source>
</evidence>
<evidence type="ECO:0000313" key="5">
    <source>
        <dbReference type="EMBL" id="ACT18392.1"/>
    </source>
</evidence>
<dbReference type="InterPro" id="IPR038161">
    <property type="entry name" value="VirB9/CagX/TrbG_C_sf"/>
</dbReference>